<comment type="similarity">
    <text evidence="1 7">Belongs to the 4-hydroxy-2-oxovalerate aldolase family.</text>
</comment>
<dbReference type="Gene3D" id="3.20.20.70">
    <property type="entry name" value="Aldolase class I"/>
    <property type="match status" value="1"/>
</dbReference>
<evidence type="ECO:0000313" key="10">
    <source>
        <dbReference type="EMBL" id="CCH74209.1"/>
    </source>
</evidence>
<dbReference type="GO" id="GO:0009098">
    <property type="term" value="P:L-leucine biosynthetic process"/>
    <property type="evidence" value="ECO:0007669"/>
    <property type="project" value="TreeGrafter"/>
</dbReference>
<dbReference type="STRING" id="1193182.BN11_400012"/>
<gene>
    <name evidence="10" type="ORF">BN11_400012</name>
</gene>
<dbReference type="EMBL" id="CAJA01000335">
    <property type="protein sequence ID" value="CCH74209.1"/>
    <property type="molecule type" value="Genomic_DNA"/>
</dbReference>
<evidence type="ECO:0000259" key="9">
    <source>
        <dbReference type="PROSITE" id="PS50991"/>
    </source>
</evidence>
<feature type="binding site" evidence="7">
    <location>
        <position position="319"/>
    </location>
    <ligand>
        <name>substrate</name>
    </ligand>
</feature>
<dbReference type="Proteomes" id="UP000035763">
    <property type="component" value="Unassembled WGS sequence"/>
</dbReference>
<dbReference type="AlphaFoldDB" id="W6K412"/>
<dbReference type="GO" id="GO:0003852">
    <property type="term" value="F:2-isopropylmalate synthase activity"/>
    <property type="evidence" value="ECO:0007669"/>
    <property type="project" value="TreeGrafter"/>
</dbReference>
<dbReference type="OrthoDB" id="9803573at2"/>
<keyword evidence="2 7" id="KW-0479">Metal-binding</keyword>
<evidence type="ECO:0000256" key="1">
    <source>
        <dbReference type="ARBA" id="ARBA00008944"/>
    </source>
</evidence>
<keyword evidence="3 7" id="KW-0058">Aromatic hydrocarbons catabolism</keyword>
<dbReference type="InterPro" id="IPR012425">
    <property type="entry name" value="DmpG_comm"/>
</dbReference>
<proteinExistence type="inferred from homology"/>
<keyword evidence="4 7" id="KW-0464">Manganese</keyword>
<dbReference type="Gene3D" id="1.10.8.60">
    <property type="match status" value="1"/>
</dbReference>
<dbReference type="CDD" id="cd07943">
    <property type="entry name" value="DRE_TIM_HOA"/>
    <property type="match status" value="1"/>
</dbReference>
<dbReference type="EC" id="4.1.3.39" evidence="7 8"/>
<feature type="site" description="Transition state stabilizer" evidence="7">
    <location>
        <position position="44"/>
    </location>
</feature>
<feature type="binding site" evidence="7">
    <location>
        <begin position="44"/>
        <end position="45"/>
    </location>
    <ligand>
        <name>substrate</name>
    </ligand>
</feature>
<dbReference type="NCBIfam" id="TIGR03217">
    <property type="entry name" value="4OH_2_O_val_ald"/>
    <property type="match status" value="1"/>
</dbReference>
<evidence type="ECO:0000256" key="2">
    <source>
        <dbReference type="ARBA" id="ARBA00022723"/>
    </source>
</evidence>
<dbReference type="NCBIfam" id="NF006049">
    <property type="entry name" value="PRK08195.1"/>
    <property type="match status" value="1"/>
</dbReference>
<evidence type="ECO:0000313" key="11">
    <source>
        <dbReference type="Proteomes" id="UP000035763"/>
    </source>
</evidence>
<feature type="domain" description="Pyruvate carboxyltransferase" evidence="9">
    <location>
        <begin position="36"/>
        <end position="289"/>
    </location>
</feature>
<name>W6K412_9MICO</name>
<dbReference type="Pfam" id="PF00682">
    <property type="entry name" value="HMGL-like"/>
    <property type="match status" value="1"/>
</dbReference>
<comment type="catalytic activity">
    <reaction evidence="7">
        <text>(S)-4-hydroxy-2-oxopentanoate = acetaldehyde + pyruvate</text>
        <dbReference type="Rhea" id="RHEA:22624"/>
        <dbReference type="ChEBI" id="CHEBI:15343"/>
        <dbReference type="ChEBI" id="CHEBI:15361"/>
        <dbReference type="ChEBI" id="CHEBI:73143"/>
        <dbReference type="EC" id="4.1.3.39"/>
    </reaction>
</comment>
<dbReference type="InterPro" id="IPR050073">
    <property type="entry name" value="2-IPM_HCS-like"/>
</dbReference>
<feature type="binding site" evidence="7">
    <location>
        <position position="45"/>
    </location>
    <ligand>
        <name>Mn(2+)</name>
        <dbReference type="ChEBI" id="CHEBI:29035"/>
    </ligand>
</feature>
<dbReference type="InterPro" id="IPR017629">
    <property type="entry name" value="4OH_2_O-val_aldolase"/>
</dbReference>
<feature type="binding site" evidence="7">
    <location>
        <position position="228"/>
    </location>
    <ligand>
        <name>substrate</name>
    </ligand>
</feature>
<dbReference type="HAMAP" id="MF_01656">
    <property type="entry name" value="HOA"/>
    <property type="match status" value="1"/>
</dbReference>
<dbReference type="PANTHER" id="PTHR10277">
    <property type="entry name" value="HOMOCITRATE SYNTHASE-RELATED"/>
    <property type="match status" value="1"/>
</dbReference>
<dbReference type="PANTHER" id="PTHR10277:SF9">
    <property type="entry name" value="2-ISOPROPYLMALATE SYNTHASE 1, CHLOROPLASTIC-RELATED"/>
    <property type="match status" value="1"/>
</dbReference>
<feature type="binding site" evidence="7">
    <location>
        <position position="228"/>
    </location>
    <ligand>
        <name>Mn(2+)</name>
        <dbReference type="ChEBI" id="CHEBI:29035"/>
    </ligand>
</feature>
<comment type="caution">
    <text evidence="10">The sequence shown here is derived from an EMBL/GenBank/DDBJ whole genome shotgun (WGS) entry which is preliminary data.</text>
</comment>
<keyword evidence="11" id="KW-1185">Reference proteome</keyword>
<dbReference type="InterPro" id="IPR000891">
    <property type="entry name" value="PYR_CT"/>
</dbReference>
<dbReference type="GO" id="GO:0008701">
    <property type="term" value="F:4-hydroxy-2-oxovalerate aldolase activity"/>
    <property type="evidence" value="ECO:0007669"/>
    <property type="project" value="UniProtKB-UniRule"/>
</dbReference>
<feature type="active site" description="Proton acceptor" evidence="7">
    <location>
        <position position="48"/>
    </location>
</feature>
<evidence type="ECO:0000256" key="4">
    <source>
        <dbReference type="ARBA" id="ARBA00023211"/>
    </source>
</evidence>
<evidence type="ECO:0000256" key="8">
    <source>
        <dbReference type="NCBIfam" id="TIGR03217"/>
    </source>
</evidence>
<dbReference type="SUPFAM" id="SSF51569">
    <property type="entry name" value="Aldolase"/>
    <property type="match status" value="1"/>
</dbReference>
<feature type="binding site" evidence="7">
    <location>
        <position position="198"/>
    </location>
    <ligand>
        <name>substrate</name>
    </ligand>
</feature>
<accession>W6K412</accession>
<evidence type="ECO:0000256" key="5">
    <source>
        <dbReference type="ARBA" id="ARBA00023239"/>
    </source>
</evidence>
<dbReference type="InterPro" id="IPR035685">
    <property type="entry name" value="DRE_TIM_HOA"/>
</dbReference>
<sequence>MGDMTIRPEDAPKVDHIVTESEVLENLPKAGGETDLRITDSTLRDGSHAMAHQYTEEQVRGVVSALDRAGVQVIEVSHGDGLGGSSFNYGFSKVDEFDLIKAAVEEATQAKIAILMLPGLGTVHHLKKAHEMGASVARIATHCTEADVSIQHFGEARKLGMETVGFLMLSHKASPAKLAEQARIMVDAGAQCVYVVDSAGALVLSDAQERVQAVIDEIGPDGAQVGFHGHQNLSLGIANSVLAYQAGAKQIDGALCALGAGAGNSPTEVLAATFERMGIKTGVDLGEVLSAAEDVVRPFIPRLPWMDRASITQGYAGVYSSFLLHAERAAARYDVPAHAILQKVGEYGYVGGQEDMIIDIALELQQEKERMALGDLAAAGVR</sequence>
<evidence type="ECO:0000256" key="3">
    <source>
        <dbReference type="ARBA" id="ARBA00022797"/>
    </source>
</evidence>
<dbReference type="GO" id="GO:0030145">
    <property type="term" value="F:manganese ion binding"/>
    <property type="evidence" value="ECO:0007669"/>
    <property type="project" value="UniProtKB-UniRule"/>
</dbReference>
<comment type="catalytic activity">
    <reaction evidence="6">
        <text>(S)-4-hydroxy-2-oxohexanoate = propanal + pyruvate</text>
        <dbReference type="Rhea" id="RHEA:36003"/>
        <dbReference type="ChEBI" id="CHEBI:15361"/>
        <dbReference type="ChEBI" id="CHEBI:17153"/>
        <dbReference type="ChEBI" id="CHEBI:73142"/>
        <dbReference type="EC" id="4.1.3.43"/>
    </reaction>
    <physiologicalReaction direction="left-to-right" evidence="6">
        <dbReference type="Rhea" id="RHEA:36004"/>
    </physiologicalReaction>
</comment>
<dbReference type="RefSeq" id="WP_083433510.1">
    <property type="nucleotide sequence ID" value="NZ_HG764815.1"/>
</dbReference>
<organism evidence="10 11">
    <name type="scientific">Nostocoides australiense Ben110</name>
    <dbReference type="NCBI Taxonomy" id="1193182"/>
    <lineage>
        <taxon>Bacteria</taxon>
        <taxon>Bacillati</taxon>
        <taxon>Actinomycetota</taxon>
        <taxon>Actinomycetes</taxon>
        <taxon>Micrococcales</taxon>
        <taxon>Intrasporangiaceae</taxon>
        <taxon>Nostocoides</taxon>
    </lineage>
</organism>
<dbReference type="PROSITE" id="PS50991">
    <property type="entry name" value="PYR_CT"/>
    <property type="match status" value="1"/>
</dbReference>
<evidence type="ECO:0000256" key="7">
    <source>
        <dbReference type="HAMAP-Rule" id="MF_01656"/>
    </source>
</evidence>
<protein>
    <recommendedName>
        <fullName evidence="7 8">4-hydroxy-2-oxovalerate aldolase</fullName>
        <shortName evidence="7">HOA</shortName>
        <ecNumber evidence="7 8">4.1.3.39</ecNumber>
    </recommendedName>
    <alternativeName>
        <fullName evidence="7">4-hydroxy-2-keto-pentanoic acid aldolase</fullName>
    </alternativeName>
    <alternativeName>
        <fullName evidence="7">4-hydroxy-2-oxopentanoate aldolase</fullName>
    </alternativeName>
</protein>
<feature type="binding site" evidence="7">
    <location>
        <position position="230"/>
    </location>
    <ligand>
        <name>Mn(2+)</name>
        <dbReference type="ChEBI" id="CHEBI:29035"/>
    </ligand>
</feature>
<dbReference type="InterPro" id="IPR013785">
    <property type="entry name" value="Aldolase_TIM"/>
</dbReference>
<dbReference type="Pfam" id="PF07836">
    <property type="entry name" value="DmpG_comm"/>
    <property type="match status" value="1"/>
</dbReference>
<evidence type="ECO:0000256" key="6">
    <source>
        <dbReference type="ARBA" id="ARBA00023518"/>
    </source>
</evidence>
<keyword evidence="5 7" id="KW-0456">Lyase</keyword>
<dbReference type="SUPFAM" id="SSF89000">
    <property type="entry name" value="post-HMGL domain-like"/>
    <property type="match status" value="1"/>
</dbReference>
<reference evidence="10 11" key="1">
    <citation type="journal article" date="2013" name="ISME J.">
        <title>A metabolic model for members of the genus Tetrasphaera involved in enhanced biological phosphorus removal.</title>
        <authorList>
            <person name="Kristiansen R."/>
            <person name="Nguyen H.T.T."/>
            <person name="Saunders A.M."/>
            <person name="Nielsen J.L."/>
            <person name="Wimmer R."/>
            <person name="Le V.Q."/>
            <person name="McIlroy S.J."/>
            <person name="Petrovski S."/>
            <person name="Seviour R.J."/>
            <person name="Calteau A."/>
            <person name="Nielsen K.L."/>
            <person name="Nielsen P.H."/>
        </authorList>
    </citation>
    <scope>NUCLEOTIDE SEQUENCE [LARGE SCALE GENOMIC DNA]</scope>
    <source>
        <strain evidence="10 11">Ben110</strain>
    </source>
</reference>